<organism evidence="19 20">
    <name type="scientific">Enhydra lutris kenyoni</name>
    <name type="common">northern sea otter</name>
    <dbReference type="NCBI Taxonomy" id="391180"/>
    <lineage>
        <taxon>Eukaryota</taxon>
        <taxon>Metazoa</taxon>
        <taxon>Chordata</taxon>
        <taxon>Craniata</taxon>
        <taxon>Vertebrata</taxon>
        <taxon>Euteleostomi</taxon>
        <taxon>Mammalia</taxon>
        <taxon>Eutheria</taxon>
        <taxon>Laurasiatheria</taxon>
        <taxon>Carnivora</taxon>
        <taxon>Caniformia</taxon>
        <taxon>Musteloidea</taxon>
        <taxon>Mustelidae</taxon>
        <taxon>Lutrinae</taxon>
        <taxon>Enhydra</taxon>
    </lineage>
</organism>
<dbReference type="Proteomes" id="UP000248482">
    <property type="component" value="Unplaced"/>
</dbReference>
<dbReference type="OrthoDB" id="9833060at2759"/>
<evidence type="ECO:0000256" key="4">
    <source>
        <dbReference type="ARBA" id="ARBA00022659"/>
    </source>
</evidence>
<dbReference type="PANTHER" id="PTHR10573:SF0">
    <property type="entry name" value="INTERLEUKIN-2 RECEPTOR SUBUNIT ALPHA"/>
    <property type="match status" value="1"/>
</dbReference>
<evidence type="ECO:0000259" key="18">
    <source>
        <dbReference type="PROSITE" id="PS50923"/>
    </source>
</evidence>
<keyword evidence="4 15" id="KW-0768">Sushi</keyword>
<evidence type="ECO:0000256" key="7">
    <source>
        <dbReference type="ARBA" id="ARBA00022737"/>
    </source>
</evidence>
<dbReference type="InterPro" id="IPR035976">
    <property type="entry name" value="Sushi/SCR/CCP_sf"/>
</dbReference>
<evidence type="ECO:0000256" key="13">
    <source>
        <dbReference type="ARBA" id="ARBA00023180"/>
    </source>
</evidence>
<keyword evidence="11 15" id="KW-1015">Disulfide bond</keyword>
<dbReference type="GO" id="GO:0016020">
    <property type="term" value="C:membrane"/>
    <property type="evidence" value="ECO:0007669"/>
    <property type="project" value="UniProtKB-SubCell"/>
</dbReference>
<dbReference type="GO" id="GO:0004911">
    <property type="term" value="F:interleukin-2 receptor activity"/>
    <property type="evidence" value="ECO:0007669"/>
    <property type="project" value="InterPro"/>
</dbReference>
<evidence type="ECO:0000313" key="19">
    <source>
        <dbReference type="Proteomes" id="UP000248482"/>
    </source>
</evidence>
<keyword evidence="6" id="KW-0732">Signal</keyword>
<reference evidence="20" key="1">
    <citation type="submission" date="2025-08" db="UniProtKB">
        <authorList>
            <consortium name="RefSeq"/>
        </authorList>
    </citation>
    <scope>IDENTIFICATION</scope>
    <source>
        <tissue evidence="20">Blood</tissue>
    </source>
</reference>
<evidence type="ECO:0000256" key="14">
    <source>
        <dbReference type="ARBA" id="ARBA00025938"/>
    </source>
</evidence>
<evidence type="ECO:0000256" key="3">
    <source>
        <dbReference type="ARBA" id="ARBA00013445"/>
    </source>
</evidence>
<gene>
    <name evidence="20" type="primary">LOC111158621</name>
</gene>
<evidence type="ECO:0000256" key="9">
    <source>
        <dbReference type="ARBA" id="ARBA00022989"/>
    </source>
</evidence>
<dbReference type="CDD" id="cd00033">
    <property type="entry name" value="CCP"/>
    <property type="match status" value="1"/>
</dbReference>
<evidence type="ECO:0000256" key="1">
    <source>
        <dbReference type="ARBA" id="ARBA00002381"/>
    </source>
</evidence>
<keyword evidence="12 20" id="KW-0675">Receptor</keyword>
<evidence type="ECO:0000256" key="5">
    <source>
        <dbReference type="ARBA" id="ARBA00022692"/>
    </source>
</evidence>
<dbReference type="KEGG" id="elk:111158621"/>
<keyword evidence="8" id="KW-0391">Immunity</keyword>
<feature type="transmembrane region" description="Helical" evidence="17">
    <location>
        <begin position="242"/>
        <end position="264"/>
    </location>
</feature>
<dbReference type="FunFam" id="2.20.28.230:FF:000002">
    <property type="entry name" value="Interleukin-2 receptor subunit alpha"/>
    <property type="match status" value="1"/>
</dbReference>
<dbReference type="PROSITE" id="PS50923">
    <property type="entry name" value="SUSHI"/>
    <property type="match status" value="1"/>
</dbReference>
<dbReference type="SUPFAM" id="SSF57535">
    <property type="entry name" value="Complement control module/SCR domain"/>
    <property type="match status" value="2"/>
</dbReference>
<dbReference type="GO" id="GO:0002682">
    <property type="term" value="P:regulation of immune system process"/>
    <property type="evidence" value="ECO:0007669"/>
    <property type="project" value="UniProtKB-ARBA"/>
</dbReference>
<evidence type="ECO:0000256" key="12">
    <source>
        <dbReference type="ARBA" id="ARBA00023170"/>
    </source>
</evidence>
<feature type="domain" description="Sushi" evidence="18">
    <location>
        <begin position="121"/>
        <end position="184"/>
    </location>
</feature>
<proteinExistence type="predicted"/>
<evidence type="ECO:0000256" key="8">
    <source>
        <dbReference type="ARBA" id="ARBA00022859"/>
    </source>
</evidence>
<keyword evidence="5 17" id="KW-0812">Transmembrane</keyword>
<comment type="subcellular location">
    <subcellularLocation>
        <location evidence="2">Membrane</location>
        <topology evidence="2">Single-pass type I membrane protein</topology>
    </subcellularLocation>
</comment>
<feature type="disulfide bond" evidence="15">
    <location>
        <begin position="123"/>
        <end position="166"/>
    </location>
</feature>
<dbReference type="RefSeq" id="XP_022376471.1">
    <property type="nucleotide sequence ID" value="XM_022520763.1"/>
</dbReference>
<evidence type="ECO:0000256" key="2">
    <source>
        <dbReference type="ARBA" id="ARBA00004479"/>
    </source>
</evidence>
<dbReference type="GO" id="GO:0006955">
    <property type="term" value="P:immune response"/>
    <property type="evidence" value="ECO:0007669"/>
    <property type="project" value="UniProtKB-ARBA"/>
</dbReference>
<dbReference type="AlphaFoldDB" id="A0A2Y9KRX7"/>
<dbReference type="InterPro" id="IPR015486">
    <property type="entry name" value="IL-2_rcpt_alpha"/>
</dbReference>
<keyword evidence="19" id="KW-1185">Reference proteome</keyword>
<keyword evidence="10 17" id="KW-0472">Membrane</keyword>
<dbReference type="Pfam" id="PF00084">
    <property type="entry name" value="Sushi"/>
    <property type="match status" value="1"/>
</dbReference>
<dbReference type="InterPro" id="IPR000436">
    <property type="entry name" value="Sushi_SCR_CCP_dom"/>
</dbReference>
<evidence type="ECO:0000256" key="6">
    <source>
        <dbReference type="ARBA" id="ARBA00022729"/>
    </source>
</evidence>
<comment type="subunit">
    <text evidence="14">Non-covalent dimer of an alpha and a beta subunit. IL2R exists in 3 different forms: a high affinity dimer, an intermediate affinity monomer (beta subunit), and a low affinity monomer (alpha subunit). The high and intermediate affinity forms also associate with a gamma subunit.</text>
</comment>
<accession>A0A2Y9KRX7</accession>
<keyword evidence="9 17" id="KW-1133">Transmembrane helix</keyword>
<comment type="function">
    <text evidence="1">Receptor for interleukin-2. The receptor is involved in the regulation of immune tolerance by controlling regulatory T cells (TREGs) activity. TREGs suppress the activation and expansion of autoreactive T-cells.</text>
</comment>
<feature type="region of interest" description="Disordered" evidence="16">
    <location>
        <begin position="186"/>
        <end position="223"/>
    </location>
</feature>
<protein>
    <recommendedName>
        <fullName evidence="3">Interleukin-2 receptor subunit alpha</fullName>
    </recommendedName>
</protein>
<dbReference type="GeneID" id="111158621"/>
<evidence type="ECO:0000256" key="11">
    <source>
        <dbReference type="ARBA" id="ARBA00023157"/>
    </source>
</evidence>
<keyword evidence="13" id="KW-0325">Glycoprotein</keyword>
<evidence type="ECO:0000313" key="20">
    <source>
        <dbReference type="RefSeq" id="XP_022376471.1"/>
    </source>
</evidence>
<sequence>MEPSLLMWGISTFITVSGHMTGLFFSADLCDDSPPSLKHAAYKALEYRTGTMLTCGCERGFRRLNSVMRCAGNSSHASWQNKCQCVSTSSKRTERQVTPKPEEEKAMQSLTLPGDQGNLPGHCREPPSWDHEDSERIYHFVVGQTVHYQCAPGFRALRRGSAQSVCKTVSGKTQWTRPQLKCISDREDGQFPADDEDEPEASTLALPGRDTSRPLMTAGTTDSHKHTEVATTMESFLFTSEYQIAVAGCVLLLVSVLLLSGLTWQRRWRKSRRTI</sequence>
<dbReference type="STRING" id="391180.A0A2Y9KRX7"/>
<evidence type="ECO:0000256" key="17">
    <source>
        <dbReference type="SAM" id="Phobius"/>
    </source>
</evidence>
<evidence type="ECO:0000256" key="10">
    <source>
        <dbReference type="ARBA" id="ARBA00023136"/>
    </source>
</evidence>
<keyword evidence="7" id="KW-0677">Repeat</keyword>
<dbReference type="Gene3D" id="2.20.28.230">
    <property type="match status" value="3"/>
</dbReference>
<dbReference type="GO" id="GO:0006954">
    <property type="term" value="P:inflammatory response"/>
    <property type="evidence" value="ECO:0007669"/>
    <property type="project" value="TreeGrafter"/>
</dbReference>
<dbReference type="GO" id="GO:0019976">
    <property type="term" value="F:interleukin-2 binding"/>
    <property type="evidence" value="ECO:0007669"/>
    <property type="project" value="InterPro"/>
</dbReference>
<comment type="caution">
    <text evidence="15">Lacks conserved residue(s) required for the propagation of feature annotation.</text>
</comment>
<evidence type="ECO:0000256" key="16">
    <source>
        <dbReference type="SAM" id="MobiDB-lite"/>
    </source>
</evidence>
<dbReference type="SMART" id="SM00032">
    <property type="entry name" value="CCP"/>
    <property type="match status" value="2"/>
</dbReference>
<evidence type="ECO:0000256" key="15">
    <source>
        <dbReference type="PROSITE-ProRule" id="PRU00302"/>
    </source>
</evidence>
<name>A0A2Y9KRX7_ENHLU</name>
<dbReference type="PANTHER" id="PTHR10573">
    <property type="entry name" value="INTERLEUKIN-2 RECEPTOR ALPHA CHAIN"/>
    <property type="match status" value="1"/>
</dbReference>